<reference evidence="1 2" key="1">
    <citation type="submission" date="2016-04" db="EMBL/GenBank/DDBJ databases">
        <authorList>
            <person name="Evans L.H."/>
            <person name="Alamgir A."/>
            <person name="Owens N."/>
            <person name="Weber N.D."/>
            <person name="Virtaneva K."/>
            <person name="Barbian K."/>
            <person name="Babar A."/>
            <person name="Rosenke K."/>
        </authorList>
    </citation>
    <scope>NUCLEOTIDE SEQUENCE [LARGE SCALE GENOMIC DNA]</scope>
    <source>
        <strain evidence="1">NIES-2108</strain>
    </source>
</reference>
<evidence type="ECO:0000313" key="1">
    <source>
        <dbReference type="EMBL" id="RCJ29952.1"/>
    </source>
</evidence>
<dbReference type="EMBL" id="LXQE01000194">
    <property type="protein sequence ID" value="RCJ29952.1"/>
    <property type="molecule type" value="Genomic_DNA"/>
</dbReference>
<gene>
    <name evidence="1" type="ORF">A6769_35035</name>
</gene>
<comment type="caution">
    <text evidence="1">The sequence shown here is derived from an EMBL/GenBank/DDBJ whole genome shotgun (WGS) entry which is preliminary data.</text>
</comment>
<organism evidence="1 2">
    <name type="scientific">Nostoc punctiforme NIES-2108</name>
    <dbReference type="NCBI Taxonomy" id="1356359"/>
    <lineage>
        <taxon>Bacteria</taxon>
        <taxon>Bacillati</taxon>
        <taxon>Cyanobacteriota</taxon>
        <taxon>Cyanophyceae</taxon>
        <taxon>Nostocales</taxon>
        <taxon>Nostocaceae</taxon>
        <taxon>Nostoc</taxon>
    </lineage>
</organism>
<proteinExistence type="predicted"/>
<protein>
    <submittedName>
        <fullName evidence="1">Uncharacterized protein</fullName>
    </submittedName>
</protein>
<accession>A0A367R3D5</accession>
<sequence length="62" mass="7136">MFPTMPASKQKTLTAIRFVLEGASIFGGFTFLDEPYSRVFGVSKLCFFQKWMLPCEQLYHHG</sequence>
<dbReference type="AlphaFoldDB" id="A0A367R3D5"/>
<name>A0A367R3D5_NOSPU</name>
<evidence type="ECO:0000313" key="2">
    <source>
        <dbReference type="Proteomes" id="UP000252085"/>
    </source>
</evidence>
<dbReference type="Proteomes" id="UP000252085">
    <property type="component" value="Unassembled WGS sequence"/>
</dbReference>